<dbReference type="Proteomes" id="UP000478052">
    <property type="component" value="Unassembled WGS sequence"/>
</dbReference>
<reference evidence="2 3" key="1">
    <citation type="submission" date="2019-08" db="EMBL/GenBank/DDBJ databases">
        <title>Whole genome of Aphis craccivora.</title>
        <authorList>
            <person name="Voronova N.V."/>
            <person name="Shulinski R.S."/>
            <person name="Bandarenka Y.V."/>
            <person name="Zhorov D.G."/>
            <person name="Warner D."/>
        </authorList>
    </citation>
    <scope>NUCLEOTIDE SEQUENCE [LARGE SCALE GENOMIC DNA]</scope>
    <source>
        <strain evidence="2">180601</strain>
        <tissue evidence="2">Whole Body</tissue>
    </source>
</reference>
<proteinExistence type="predicted"/>
<evidence type="ECO:0000313" key="2">
    <source>
        <dbReference type="EMBL" id="KAF0767735.1"/>
    </source>
</evidence>
<name>A0A6G0ZBI3_APHCR</name>
<dbReference type="AlphaFoldDB" id="A0A6G0ZBI3"/>
<feature type="compositionally biased region" description="Acidic residues" evidence="1">
    <location>
        <begin position="10"/>
        <end position="21"/>
    </location>
</feature>
<keyword evidence="3" id="KW-1185">Reference proteome</keyword>
<dbReference type="OrthoDB" id="1884872at2759"/>
<protein>
    <submittedName>
        <fullName evidence="2">PHD finger protein 3-like</fullName>
    </submittedName>
</protein>
<evidence type="ECO:0000256" key="1">
    <source>
        <dbReference type="SAM" id="MobiDB-lite"/>
    </source>
</evidence>
<sequence>MSCSKITEKADEEPEDEEADDTLVVVVKPDGTVSIDQETFNRVLENKKETMNIIHFENSSNKGITTNPENGEPEINLTVQGFYPSISTKTFLSQGKKILNVDTNFIIF</sequence>
<feature type="region of interest" description="Disordered" evidence="1">
    <location>
        <begin position="1"/>
        <end position="21"/>
    </location>
</feature>
<evidence type="ECO:0000313" key="3">
    <source>
        <dbReference type="Proteomes" id="UP000478052"/>
    </source>
</evidence>
<organism evidence="2 3">
    <name type="scientific">Aphis craccivora</name>
    <name type="common">Cowpea aphid</name>
    <dbReference type="NCBI Taxonomy" id="307492"/>
    <lineage>
        <taxon>Eukaryota</taxon>
        <taxon>Metazoa</taxon>
        <taxon>Ecdysozoa</taxon>
        <taxon>Arthropoda</taxon>
        <taxon>Hexapoda</taxon>
        <taxon>Insecta</taxon>
        <taxon>Pterygota</taxon>
        <taxon>Neoptera</taxon>
        <taxon>Paraneoptera</taxon>
        <taxon>Hemiptera</taxon>
        <taxon>Sternorrhyncha</taxon>
        <taxon>Aphidomorpha</taxon>
        <taxon>Aphidoidea</taxon>
        <taxon>Aphididae</taxon>
        <taxon>Aphidini</taxon>
        <taxon>Aphis</taxon>
        <taxon>Aphis</taxon>
    </lineage>
</organism>
<gene>
    <name evidence="2" type="ORF">FWK35_00005122</name>
</gene>
<accession>A0A6G0ZBI3</accession>
<comment type="caution">
    <text evidence="2">The sequence shown here is derived from an EMBL/GenBank/DDBJ whole genome shotgun (WGS) entry which is preliminary data.</text>
</comment>
<dbReference type="EMBL" id="VUJU01000905">
    <property type="protein sequence ID" value="KAF0767735.1"/>
    <property type="molecule type" value="Genomic_DNA"/>
</dbReference>